<dbReference type="Proteomes" id="UP000066042">
    <property type="component" value="Chromosome"/>
</dbReference>
<dbReference type="STRING" id="55802.TBCH5v1_1339"/>
<gene>
    <name evidence="1" type="ORF">TBCH5v1_1339</name>
</gene>
<sequence length="76" mass="8808">MRQPQSSLWMKILSEAAASILGMKPHEFITILQLEDTDSNFQPWSHNSDDPLGINWFLIEETLKKANILRKNLVEK</sequence>
<evidence type="ECO:0000313" key="1">
    <source>
        <dbReference type="EMBL" id="ALM75259.1"/>
    </source>
</evidence>
<accession>A0A0S1XC05</accession>
<dbReference type="AlphaFoldDB" id="A0A0S1XC05"/>
<dbReference type="EMBL" id="CP013050">
    <property type="protein sequence ID" value="ALM75259.1"/>
    <property type="molecule type" value="Genomic_DNA"/>
</dbReference>
<proteinExistence type="predicted"/>
<evidence type="ECO:0000313" key="2">
    <source>
        <dbReference type="Proteomes" id="UP000066042"/>
    </source>
</evidence>
<organism evidence="1 2">
    <name type="scientific">Thermococcus barophilus</name>
    <dbReference type="NCBI Taxonomy" id="55802"/>
    <lineage>
        <taxon>Archaea</taxon>
        <taxon>Methanobacteriati</taxon>
        <taxon>Methanobacteriota</taxon>
        <taxon>Thermococci</taxon>
        <taxon>Thermococcales</taxon>
        <taxon>Thermococcaceae</taxon>
        <taxon>Thermococcus</taxon>
    </lineage>
</organism>
<protein>
    <submittedName>
        <fullName evidence="1">Uncharacterized protein</fullName>
    </submittedName>
</protein>
<dbReference type="PATRIC" id="fig|55802.8.peg.1319"/>
<reference evidence="1 2" key="1">
    <citation type="journal article" date="2016" name="Genome Announc.">
        <title>Complete genome sequence of the hyperthermophilic and piezophilic archaeon Thermococcus barophilus Ch5, capable of growth at the expense of hydrogenogenesis from carbon monoxide and formate.</title>
        <authorList>
            <person name="Oger P."/>
            <person name="Sokolova T.G."/>
            <person name="Kozhevnikova D.A."/>
            <person name="Taranov E.A."/>
            <person name="Vannier P."/>
            <person name="Lee H.S."/>
            <person name="Kwon K.K."/>
            <person name="Kang S.G."/>
            <person name="Lee J.H."/>
            <person name="Bonch-Osmolovskaya E.A."/>
            <person name="Lebedinsky A.V."/>
        </authorList>
    </citation>
    <scope>NUCLEOTIDE SEQUENCE [LARGE SCALE GENOMIC DNA]</scope>
    <source>
        <strain evidence="2">Ch5</strain>
    </source>
</reference>
<name>A0A0S1XC05_THEBA</name>